<evidence type="ECO:0000313" key="2">
    <source>
        <dbReference type="EMBL" id="KAF8821858.1"/>
    </source>
</evidence>
<dbReference type="EMBL" id="JADAQX010000117">
    <property type="protein sequence ID" value="KAF8821858.1"/>
    <property type="molecule type" value="Genomic_DNA"/>
</dbReference>
<reference evidence="2 3" key="1">
    <citation type="journal article" date="2020" name="bioRxiv">
        <title>Metabolic contributions of an alphaproteobacterial endosymbiont in the apicomplexan Cardiosporidium cionae.</title>
        <authorList>
            <person name="Hunter E.S."/>
            <person name="Paight C.J."/>
            <person name="Lane C.E."/>
        </authorList>
    </citation>
    <scope>NUCLEOTIDE SEQUENCE [LARGE SCALE GENOMIC DNA]</scope>
    <source>
        <strain evidence="2">ESH_2018</strain>
    </source>
</reference>
<accession>A0ABQ7JCT8</accession>
<name>A0ABQ7JCT8_9APIC</name>
<protein>
    <submittedName>
        <fullName evidence="2">Uncharacterized protein</fullName>
    </submittedName>
</protein>
<keyword evidence="3" id="KW-1185">Reference proteome</keyword>
<proteinExistence type="predicted"/>
<dbReference type="Proteomes" id="UP000823046">
    <property type="component" value="Unassembled WGS sequence"/>
</dbReference>
<sequence>MADLERSLNKSNDLRDQCEDINKSIPPHSIEKEEQNSPPIHGTGIKRKIRELEQMIHTELRASRKELQILKNRAEPQHNEEAQEKISQLKVNMVKDLCRAKEELLQYLVPQKQEYLQLHEELKTMRNETTALQHVLLSLQRRVNTIETEIGN</sequence>
<evidence type="ECO:0000256" key="1">
    <source>
        <dbReference type="SAM" id="MobiDB-lite"/>
    </source>
</evidence>
<organism evidence="2 3">
    <name type="scientific">Cardiosporidium cionae</name>
    <dbReference type="NCBI Taxonomy" id="476202"/>
    <lineage>
        <taxon>Eukaryota</taxon>
        <taxon>Sar</taxon>
        <taxon>Alveolata</taxon>
        <taxon>Apicomplexa</taxon>
        <taxon>Aconoidasida</taxon>
        <taxon>Nephromycida</taxon>
        <taxon>Cardiosporidium</taxon>
    </lineage>
</organism>
<gene>
    <name evidence="2" type="ORF">IE077_001458</name>
</gene>
<evidence type="ECO:0000313" key="3">
    <source>
        <dbReference type="Proteomes" id="UP000823046"/>
    </source>
</evidence>
<feature type="region of interest" description="Disordered" evidence="1">
    <location>
        <begin position="1"/>
        <end position="45"/>
    </location>
</feature>
<comment type="caution">
    <text evidence="2">The sequence shown here is derived from an EMBL/GenBank/DDBJ whole genome shotgun (WGS) entry which is preliminary data.</text>
</comment>
<feature type="compositionally biased region" description="Basic and acidic residues" evidence="1">
    <location>
        <begin position="1"/>
        <end position="22"/>
    </location>
</feature>